<dbReference type="Proteomes" id="UP000708208">
    <property type="component" value="Unassembled WGS sequence"/>
</dbReference>
<evidence type="ECO:0000256" key="1">
    <source>
        <dbReference type="ARBA" id="ARBA00004323"/>
    </source>
</evidence>
<evidence type="ECO:0000256" key="2">
    <source>
        <dbReference type="ARBA" id="ARBA00023034"/>
    </source>
</evidence>
<dbReference type="InterPro" id="IPR055270">
    <property type="entry name" value="Glyco_tran_10_C"/>
</dbReference>
<comment type="similarity">
    <text evidence="3">Belongs to the glycosyltransferase 10 family.</text>
</comment>
<keyword evidence="3" id="KW-0472">Membrane</keyword>
<sequence>MEIDSYGKCGDKTCPDDTKCREYLGNHYKFFLAFENSLCEDYVTEKFFASFPVGMVPVTYGLGNYDEIAPPHSFINALDFPNTKALAEYLLHLDKNDEEYLAYFDWRRNYAMGYNGGDIQFCTLCMKVWEPIRPKQLSDGFDAWWISKKNSTTDVNNGTLSKQILQKAKKGCVLFNKILRNNFVLT</sequence>
<accession>A0A8J2PKT1</accession>
<dbReference type="OrthoDB" id="427096at2759"/>
<keyword evidence="6" id="KW-1185">Reference proteome</keyword>
<reference evidence="5" key="1">
    <citation type="submission" date="2021-06" db="EMBL/GenBank/DDBJ databases">
        <authorList>
            <person name="Hodson N. C."/>
            <person name="Mongue J. A."/>
            <person name="Jaron S. K."/>
        </authorList>
    </citation>
    <scope>NUCLEOTIDE SEQUENCE</scope>
</reference>
<dbReference type="PANTHER" id="PTHR48438">
    <property type="entry name" value="ALPHA-(1,3)-FUCOSYLTRANSFERASE C-RELATED"/>
    <property type="match status" value="1"/>
</dbReference>
<dbReference type="InterPro" id="IPR001503">
    <property type="entry name" value="Glyco_trans_10"/>
</dbReference>
<protein>
    <recommendedName>
        <fullName evidence="3">Fucosyltransferase</fullName>
        <ecNumber evidence="3">2.4.1.-</ecNumber>
    </recommendedName>
</protein>
<keyword evidence="3" id="KW-0812">Transmembrane</keyword>
<proteinExistence type="inferred from homology"/>
<gene>
    <name evidence="5" type="ORF">AFUS01_LOCUS37106</name>
</gene>
<dbReference type="EC" id="2.4.1.-" evidence="3"/>
<dbReference type="EMBL" id="CAJVCH010542256">
    <property type="protein sequence ID" value="CAG7827099.1"/>
    <property type="molecule type" value="Genomic_DNA"/>
</dbReference>
<comment type="caution">
    <text evidence="5">The sequence shown here is derived from an EMBL/GenBank/DDBJ whole genome shotgun (WGS) entry which is preliminary data.</text>
</comment>
<evidence type="ECO:0000313" key="5">
    <source>
        <dbReference type="EMBL" id="CAG7827099.1"/>
    </source>
</evidence>
<dbReference type="GO" id="GO:0000139">
    <property type="term" value="C:Golgi membrane"/>
    <property type="evidence" value="ECO:0007669"/>
    <property type="project" value="UniProtKB-SubCell"/>
</dbReference>
<feature type="domain" description="Fucosyltransferase C-terminal" evidence="4">
    <location>
        <begin position="1"/>
        <end position="135"/>
    </location>
</feature>
<name>A0A8J2PKT1_9HEXA</name>
<dbReference type="GO" id="GO:0032580">
    <property type="term" value="C:Golgi cisterna membrane"/>
    <property type="evidence" value="ECO:0007669"/>
    <property type="project" value="UniProtKB-SubCell"/>
</dbReference>
<keyword evidence="3" id="KW-0328">Glycosyltransferase</keyword>
<comment type="subcellular location">
    <subcellularLocation>
        <location evidence="1">Golgi apparatus membrane</location>
        <topology evidence="1">Single-pass type II membrane protein</topology>
    </subcellularLocation>
    <subcellularLocation>
        <location evidence="3">Golgi apparatus</location>
        <location evidence="3">Golgi stack membrane</location>
        <topology evidence="3">Single-pass type II membrane protein</topology>
    </subcellularLocation>
</comment>
<dbReference type="PANTHER" id="PTHR48438:SF1">
    <property type="entry name" value="ALPHA-(1,3)-FUCOSYLTRANSFERASE C-RELATED"/>
    <property type="match status" value="1"/>
</dbReference>
<evidence type="ECO:0000256" key="3">
    <source>
        <dbReference type="RuleBase" id="RU003832"/>
    </source>
</evidence>
<dbReference type="GO" id="GO:0008417">
    <property type="term" value="F:fucosyltransferase activity"/>
    <property type="evidence" value="ECO:0007669"/>
    <property type="project" value="InterPro"/>
</dbReference>
<dbReference type="AlphaFoldDB" id="A0A8J2PKT1"/>
<keyword evidence="2 3" id="KW-0333">Golgi apparatus</keyword>
<evidence type="ECO:0000259" key="4">
    <source>
        <dbReference type="Pfam" id="PF00852"/>
    </source>
</evidence>
<evidence type="ECO:0000313" key="6">
    <source>
        <dbReference type="Proteomes" id="UP000708208"/>
    </source>
</evidence>
<organism evidence="5 6">
    <name type="scientific">Allacma fusca</name>
    <dbReference type="NCBI Taxonomy" id="39272"/>
    <lineage>
        <taxon>Eukaryota</taxon>
        <taxon>Metazoa</taxon>
        <taxon>Ecdysozoa</taxon>
        <taxon>Arthropoda</taxon>
        <taxon>Hexapoda</taxon>
        <taxon>Collembola</taxon>
        <taxon>Symphypleona</taxon>
        <taxon>Sminthuridae</taxon>
        <taxon>Allacma</taxon>
    </lineage>
</organism>
<dbReference type="Pfam" id="PF00852">
    <property type="entry name" value="Glyco_transf_10"/>
    <property type="match status" value="1"/>
</dbReference>
<keyword evidence="3" id="KW-0808">Transferase</keyword>